<dbReference type="GO" id="GO:0009279">
    <property type="term" value="C:cell outer membrane"/>
    <property type="evidence" value="ECO:0007669"/>
    <property type="project" value="UniProtKB-SubCell"/>
</dbReference>
<dbReference type="KEGG" id="maga:Mag101_11160"/>
<feature type="domain" description="TonB-dependent receptor-like beta-barrel" evidence="13">
    <location>
        <begin position="298"/>
        <end position="735"/>
    </location>
</feature>
<dbReference type="InterPro" id="IPR036942">
    <property type="entry name" value="Beta-barrel_TonB_sf"/>
</dbReference>
<name>A0A1Q2M670_9GAMM</name>
<keyword evidence="2 11" id="KW-0813">Transport</keyword>
<accession>A0A1Q2M670</accession>
<dbReference type="Gene3D" id="2.40.170.20">
    <property type="entry name" value="TonB-dependent receptor, beta-barrel domain"/>
    <property type="match status" value="2"/>
</dbReference>
<protein>
    <recommendedName>
        <fullName evidence="17">TonB-dependent receptor</fullName>
    </recommendedName>
</protein>
<keyword evidence="9 11" id="KW-0472">Membrane</keyword>
<evidence type="ECO:0000256" key="4">
    <source>
        <dbReference type="ARBA" id="ARBA00022496"/>
    </source>
</evidence>
<comment type="similarity">
    <text evidence="11 12">Belongs to the TonB-dependent receptor family.</text>
</comment>
<dbReference type="Pfam" id="PF07715">
    <property type="entry name" value="Plug"/>
    <property type="match status" value="1"/>
</dbReference>
<dbReference type="Pfam" id="PF00593">
    <property type="entry name" value="TonB_dep_Rec_b-barrel"/>
    <property type="match status" value="1"/>
</dbReference>
<dbReference type="PANTHER" id="PTHR32552:SF81">
    <property type="entry name" value="TONB-DEPENDENT OUTER MEMBRANE RECEPTOR"/>
    <property type="match status" value="1"/>
</dbReference>
<evidence type="ECO:0008006" key="17">
    <source>
        <dbReference type="Google" id="ProtNLM"/>
    </source>
</evidence>
<sequence>MALAGSVSTLMAMPLLGHAQEEKVALEEVTVTARKRTESLQDVAVSVTAISTQLKNAAVKSLQDINNYSPNVNFDFGPASANGAAISIRGISHQDPDKSMEAPVGVIVDGVFMGTTAGQLMDSFDLERVEVLRGPQGTLFGKNTTGGAVNVIRSKPTKEYGAKLQLGVGDFGLLETKAIVNTPLTESGGLKLSVNKKQSDGYWKNTTTGKDAGGLDSLKLGVAVAFDVTENFDVLFSYDRIDDDSERGAFSNFNADDSIACLVSVGGLFIPGIVDIPADPTNPEFGSGCMSMDQGSDEDRVSTNGPNTGAIEEDFVTLTMNWGLGDWQLTSVTGYQDRQEAYNYEWDSSPVQLLTVTGGHEYSQLSQELRINGQFNENVNLTAGVYYFESDARQHQDSFNMWYYLGFGPGFAIPDGMGGVVPFPLPIDDVSANLDGSVDSEASALFASLDWALTDDLSLNLGGRYTWEEKSFTGGAGGWDSQILGQGFVPPGPVRNLADDWNEFSPRIALQYNLTDDVMTFASYAKGFKSGGFFARTQNVAAIASFDPEYVDTYEAGLKSEWLDSRVRFNATAFMTDYTDKQEEILVPEEGGQVNTIVRNAGDVEISGLELELQAALTTDLSIYMMAGILDAEYNEFFADVDGEAFPGEGAIPTDNTYLKLRNTPDSTFGAGFDYYRETPLGELSVNYSYRWSDEYESEFFNDPRGHIDSMGLHSLSTNLTIDESYQISLYGRNLTNERYARLVKIGGLSQMGMYNAPRTYGLQFTADF</sequence>
<keyword evidence="7" id="KW-0406">Ion transport</keyword>
<dbReference type="SUPFAM" id="SSF56935">
    <property type="entry name" value="Porins"/>
    <property type="match status" value="1"/>
</dbReference>
<dbReference type="InterPro" id="IPR012910">
    <property type="entry name" value="Plug_dom"/>
</dbReference>
<evidence type="ECO:0000256" key="5">
    <source>
        <dbReference type="ARBA" id="ARBA00022692"/>
    </source>
</evidence>
<keyword evidence="16" id="KW-1185">Reference proteome</keyword>
<keyword evidence="8 12" id="KW-0798">TonB box</keyword>
<evidence type="ECO:0000256" key="7">
    <source>
        <dbReference type="ARBA" id="ARBA00023065"/>
    </source>
</evidence>
<evidence type="ECO:0000259" key="14">
    <source>
        <dbReference type="Pfam" id="PF07715"/>
    </source>
</evidence>
<keyword evidence="5 11" id="KW-0812">Transmembrane</keyword>
<evidence type="ECO:0000256" key="6">
    <source>
        <dbReference type="ARBA" id="ARBA00023004"/>
    </source>
</evidence>
<evidence type="ECO:0000256" key="12">
    <source>
        <dbReference type="RuleBase" id="RU003357"/>
    </source>
</evidence>
<keyword evidence="4" id="KW-0410">Iron transport</keyword>
<dbReference type="Proteomes" id="UP000188219">
    <property type="component" value="Chromosome"/>
</dbReference>
<dbReference type="EMBL" id="CP019650">
    <property type="protein sequence ID" value="AQQ68130.1"/>
    <property type="molecule type" value="Genomic_DNA"/>
</dbReference>
<reference evidence="15" key="1">
    <citation type="submission" date="2017-02" db="EMBL/GenBank/DDBJ databases">
        <title>Genome of Microbulbifer agarilyticus GP101.</title>
        <authorList>
            <person name="Jung J."/>
            <person name="Bae S.S."/>
            <person name="Baek K."/>
        </authorList>
    </citation>
    <scope>NUCLEOTIDE SEQUENCE [LARGE SCALE GENOMIC DNA]</scope>
    <source>
        <strain evidence="15">GP101</strain>
    </source>
</reference>
<dbReference type="PROSITE" id="PS52016">
    <property type="entry name" value="TONB_DEPENDENT_REC_3"/>
    <property type="match status" value="1"/>
</dbReference>
<dbReference type="CDD" id="cd01347">
    <property type="entry name" value="ligand_gated_channel"/>
    <property type="match status" value="1"/>
</dbReference>
<keyword evidence="3 11" id="KW-1134">Transmembrane beta strand</keyword>
<dbReference type="InterPro" id="IPR039426">
    <property type="entry name" value="TonB-dep_rcpt-like"/>
</dbReference>
<dbReference type="InterPro" id="IPR000531">
    <property type="entry name" value="Beta-barrel_TonB"/>
</dbReference>
<evidence type="ECO:0000256" key="3">
    <source>
        <dbReference type="ARBA" id="ARBA00022452"/>
    </source>
</evidence>
<evidence type="ECO:0000313" key="15">
    <source>
        <dbReference type="EMBL" id="AQQ68130.1"/>
    </source>
</evidence>
<dbReference type="AlphaFoldDB" id="A0A1Q2M670"/>
<keyword evidence="6" id="KW-0408">Iron</keyword>
<comment type="subcellular location">
    <subcellularLocation>
        <location evidence="1 11">Cell outer membrane</location>
        <topology evidence="1 11">Multi-pass membrane protein</topology>
    </subcellularLocation>
</comment>
<keyword evidence="10 11" id="KW-0998">Cell outer membrane</keyword>
<evidence type="ECO:0000313" key="16">
    <source>
        <dbReference type="Proteomes" id="UP000188219"/>
    </source>
</evidence>
<gene>
    <name evidence="15" type="ORF">Mag101_11160</name>
</gene>
<evidence type="ECO:0000256" key="1">
    <source>
        <dbReference type="ARBA" id="ARBA00004571"/>
    </source>
</evidence>
<evidence type="ECO:0000256" key="8">
    <source>
        <dbReference type="ARBA" id="ARBA00023077"/>
    </source>
</evidence>
<evidence type="ECO:0000256" key="11">
    <source>
        <dbReference type="PROSITE-ProRule" id="PRU01360"/>
    </source>
</evidence>
<proteinExistence type="inferred from homology"/>
<organism evidence="15 16">
    <name type="scientific">Microbulbifer agarilyticus</name>
    <dbReference type="NCBI Taxonomy" id="260552"/>
    <lineage>
        <taxon>Bacteria</taxon>
        <taxon>Pseudomonadati</taxon>
        <taxon>Pseudomonadota</taxon>
        <taxon>Gammaproteobacteria</taxon>
        <taxon>Cellvibrionales</taxon>
        <taxon>Microbulbiferaceae</taxon>
        <taxon>Microbulbifer</taxon>
    </lineage>
</organism>
<evidence type="ECO:0000259" key="13">
    <source>
        <dbReference type="Pfam" id="PF00593"/>
    </source>
</evidence>
<dbReference type="STRING" id="260552.Mag101_11160"/>
<dbReference type="PANTHER" id="PTHR32552">
    <property type="entry name" value="FERRICHROME IRON RECEPTOR-RELATED"/>
    <property type="match status" value="1"/>
</dbReference>
<feature type="domain" description="TonB-dependent receptor plug" evidence="14">
    <location>
        <begin position="40"/>
        <end position="148"/>
    </location>
</feature>
<dbReference type="GO" id="GO:0006826">
    <property type="term" value="P:iron ion transport"/>
    <property type="evidence" value="ECO:0007669"/>
    <property type="project" value="UniProtKB-KW"/>
</dbReference>
<evidence type="ECO:0000256" key="9">
    <source>
        <dbReference type="ARBA" id="ARBA00023136"/>
    </source>
</evidence>
<evidence type="ECO:0000256" key="10">
    <source>
        <dbReference type="ARBA" id="ARBA00023237"/>
    </source>
</evidence>
<evidence type="ECO:0000256" key="2">
    <source>
        <dbReference type="ARBA" id="ARBA00022448"/>
    </source>
</evidence>